<sequence length="168" mass="18822">MKRRKLLQSIALSAGAMVILPSWAQGWSRENIVTSHVFKLEEKEMLRLIAGTFIPEGASKGANGVGVELFLEKLFSDCYTIEDQNKLKAAIKALMLQADLNHHLTFGACSAAQREGLLVDLEKSAEHLWAYTTLRTETIRGYTTSEYVLTEHYHYVMAPGFYHGCVNV</sequence>
<gene>
    <name evidence="1" type="ORF">HME7025_02541</name>
</gene>
<accession>A0A2S2DY86</accession>
<dbReference type="Proteomes" id="UP000245468">
    <property type="component" value="Chromosome"/>
</dbReference>
<reference evidence="2" key="1">
    <citation type="submission" date="2018-05" db="EMBL/GenBank/DDBJ databases">
        <title>Pseudarcicella sp. HME7025 Genome sequencing and assembly.</title>
        <authorList>
            <person name="Kim H."/>
            <person name="Kang H."/>
            <person name="Joh K."/>
        </authorList>
    </citation>
    <scope>NUCLEOTIDE SEQUENCE [LARGE SCALE GENOMIC DNA]</scope>
    <source>
        <strain evidence="2">HME7025</strain>
    </source>
</reference>
<dbReference type="EMBL" id="CP029346">
    <property type="protein sequence ID" value="AWL10381.1"/>
    <property type="molecule type" value="Genomic_DNA"/>
</dbReference>
<evidence type="ECO:0000313" key="1">
    <source>
        <dbReference type="EMBL" id="AWL10381.1"/>
    </source>
</evidence>
<evidence type="ECO:0000313" key="2">
    <source>
        <dbReference type="Proteomes" id="UP000245468"/>
    </source>
</evidence>
<dbReference type="Pfam" id="PF13618">
    <property type="entry name" value="Gluconate_2-dh3"/>
    <property type="match status" value="1"/>
</dbReference>
<dbReference type="AlphaFoldDB" id="A0A2S2DY86"/>
<dbReference type="InterPro" id="IPR027056">
    <property type="entry name" value="Gluconate_2DH_su3"/>
</dbReference>
<organism evidence="1 2">
    <name type="scientific">Aquirufa nivalisilvae</name>
    <dbReference type="NCBI Taxonomy" id="2516557"/>
    <lineage>
        <taxon>Bacteria</taxon>
        <taxon>Pseudomonadati</taxon>
        <taxon>Bacteroidota</taxon>
        <taxon>Cytophagia</taxon>
        <taxon>Cytophagales</taxon>
        <taxon>Flectobacillaceae</taxon>
        <taxon>Aquirufa</taxon>
    </lineage>
</organism>
<proteinExistence type="predicted"/>
<name>A0A2S2DY86_9BACT</name>
<protein>
    <submittedName>
        <fullName evidence="1">Uncharacterized protein</fullName>
    </submittedName>
</protein>
<dbReference type="RefSeq" id="WP_109324622.1">
    <property type="nucleotide sequence ID" value="NZ_CP029346.1"/>
</dbReference>
<dbReference type="OrthoDB" id="6385145at2"/>
<dbReference type="KEGG" id="psez:HME7025_02541"/>
<keyword evidence="2" id="KW-1185">Reference proteome</keyword>